<proteinExistence type="predicted"/>
<sequence length="124" mass="13563">MNAEALAHAAKACRESADVLTKAADDADVFLHRCPDAGRGMHDVSKEMRDRAIGLKVASSFLGRCVRDPRLVEVLVALETGDDVYWAPASAPVVVRDDQDPAAPLTLRERVCRLLWWRAPARAA</sequence>
<dbReference type="Proteomes" id="UP001549145">
    <property type="component" value="Unassembled WGS sequence"/>
</dbReference>
<protein>
    <submittedName>
        <fullName evidence="1">Uncharacterized protein</fullName>
    </submittedName>
</protein>
<dbReference type="EMBL" id="JBEPMM010000002">
    <property type="protein sequence ID" value="MET3691698.1"/>
    <property type="molecule type" value="Genomic_DNA"/>
</dbReference>
<evidence type="ECO:0000313" key="2">
    <source>
        <dbReference type="Proteomes" id="UP001549145"/>
    </source>
</evidence>
<reference evidence="1 2" key="1">
    <citation type="submission" date="2024-06" db="EMBL/GenBank/DDBJ databases">
        <title>Genomic Encyclopedia of Type Strains, Phase IV (KMG-IV): sequencing the most valuable type-strain genomes for metagenomic binning, comparative biology and taxonomic classification.</title>
        <authorList>
            <person name="Goeker M."/>
        </authorList>
    </citation>
    <scope>NUCLEOTIDE SEQUENCE [LARGE SCALE GENOMIC DNA]</scope>
    <source>
        <strain evidence="1 2">DSM 21331</strain>
    </source>
</reference>
<name>A0ABV2L1I7_9HYPH</name>
<organism evidence="1 2">
    <name type="scientific">Methylobacterium goesingense</name>
    <dbReference type="NCBI Taxonomy" id="243690"/>
    <lineage>
        <taxon>Bacteria</taxon>
        <taxon>Pseudomonadati</taxon>
        <taxon>Pseudomonadota</taxon>
        <taxon>Alphaproteobacteria</taxon>
        <taxon>Hyphomicrobiales</taxon>
        <taxon>Methylobacteriaceae</taxon>
        <taxon>Methylobacterium</taxon>
    </lineage>
</organism>
<accession>A0ABV2L1I7</accession>
<evidence type="ECO:0000313" key="1">
    <source>
        <dbReference type="EMBL" id="MET3691698.1"/>
    </source>
</evidence>
<comment type="caution">
    <text evidence="1">The sequence shown here is derived from an EMBL/GenBank/DDBJ whole genome shotgun (WGS) entry which is preliminary data.</text>
</comment>
<dbReference type="RefSeq" id="WP_238276885.1">
    <property type="nucleotide sequence ID" value="NZ_BPQL01000019.1"/>
</dbReference>
<gene>
    <name evidence="1" type="ORF">ABID43_001223</name>
</gene>
<keyword evidence="2" id="KW-1185">Reference proteome</keyword>